<accession>A0A0F7JQL6</accession>
<reference evidence="1 2" key="1">
    <citation type="submission" date="2015-01" db="EMBL/GenBank/DDBJ databases">
        <title>Deinococcus soli/N5/whole genome sequencing.</title>
        <authorList>
            <person name="Kim M.K."/>
            <person name="Srinivasan S."/>
            <person name="Lee J.-J."/>
        </authorList>
    </citation>
    <scope>NUCLEOTIDE SEQUENCE [LARGE SCALE GENOMIC DNA]</scope>
    <source>
        <strain evidence="1 2">N5</strain>
    </source>
</reference>
<name>A0A0F7JQL6_9DEIO</name>
<gene>
    <name evidence="1" type="ORF">SY84_06795</name>
</gene>
<dbReference type="RefSeq" id="WP_046843381.1">
    <property type="nucleotide sequence ID" value="NZ_CP011389.1"/>
</dbReference>
<dbReference type="PATRIC" id="fig|1309411.5.peg.1387"/>
<protein>
    <submittedName>
        <fullName evidence="1">Uncharacterized protein</fullName>
    </submittedName>
</protein>
<evidence type="ECO:0000313" key="2">
    <source>
        <dbReference type="Proteomes" id="UP000034024"/>
    </source>
</evidence>
<evidence type="ECO:0000313" key="1">
    <source>
        <dbReference type="EMBL" id="AKH16810.1"/>
    </source>
</evidence>
<dbReference type="EMBL" id="CP011389">
    <property type="protein sequence ID" value="AKH16810.1"/>
    <property type="molecule type" value="Genomic_DNA"/>
</dbReference>
<dbReference type="Proteomes" id="UP000034024">
    <property type="component" value="Chromosome"/>
</dbReference>
<dbReference type="AlphaFoldDB" id="A0A0F7JQL6"/>
<keyword evidence="2" id="KW-1185">Reference proteome</keyword>
<sequence length="126" mass="13894">MEVRLCPNNPFFKLLTKLSQQPESTYASLVAFTRTYLQDAHVGGVRSALIERAYLDSLGRAPSGGDTAYWQALIVKSGVNYADILRAAGERVLSAGNEAVFAAMIRRAFRLSGWPQPGWSRSRRCA</sequence>
<dbReference type="KEGG" id="dch:SY84_06795"/>
<organism evidence="1 2">
    <name type="scientific">Deinococcus soli</name>
    <name type="common">ex Cha et al. 2016</name>
    <dbReference type="NCBI Taxonomy" id="1309411"/>
    <lineage>
        <taxon>Bacteria</taxon>
        <taxon>Thermotogati</taxon>
        <taxon>Deinococcota</taxon>
        <taxon>Deinococci</taxon>
        <taxon>Deinococcales</taxon>
        <taxon>Deinococcaceae</taxon>
        <taxon>Deinococcus</taxon>
    </lineage>
</organism>
<proteinExistence type="predicted"/>
<dbReference type="OrthoDB" id="9899605at2"/>